<dbReference type="InterPro" id="IPR035426">
    <property type="entry name" value="Gemin2/Brr1"/>
</dbReference>
<feature type="compositionally biased region" description="Basic residues" evidence="2">
    <location>
        <begin position="227"/>
        <end position="237"/>
    </location>
</feature>
<dbReference type="PANTHER" id="PTHR12794">
    <property type="entry name" value="GEMIN2"/>
    <property type="match status" value="1"/>
</dbReference>
<comment type="caution">
    <text evidence="3">The sequence shown here is derived from an EMBL/GenBank/DDBJ whole genome shotgun (WGS) entry which is preliminary data.</text>
</comment>
<reference evidence="3 4" key="1">
    <citation type="journal article" date="2023" name="Hortic Res">
        <title>Pangenome of water caltrop reveals structural variations and asymmetric subgenome divergence after allopolyploidization.</title>
        <authorList>
            <person name="Zhang X."/>
            <person name="Chen Y."/>
            <person name="Wang L."/>
            <person name="Yuan Y."/>
            <person name="Fang M."/>
            <person name="Shi L."/>
            <person name="Lu R."/>
            <person name="Comes H.P."/>
            <person name="Ma Y."/>
            <person name="Chen Y."/>
            <person name="Huang G."/>
            <person name="Zhou Y."/>
            <person name="Zheng Z."/>
            <person name="Qiu Y."/>
        </authorList>
    </citation>
    <scope>NUCLEOTIDE SEQUENCE [LARGE SCALE GENOMIC DNA]</scope>
    <source>
        <tissue evidence="3">Roots</tissue>
    </source>
</reference>
<dbReference type="EMBL" id="JAXIOK010000006">
    <property type="protein sequence ID" value="KAK4768556.1"/>
    <property type="molecule type" value="Genomic_DNA"/>
</dbReference>
<feature type="region of interest" description="Disordered" evidence="2">
    <location>
        <begin position="301"/>
        <end position="386"/>
    </location>
</feature>
<evidence type="ECO:0008006" key="5">
    <source>
        <dbReference type="Google" id="ProtNLM"/>
    </source>
</evidence>
<dbReference type="GO" id="GO:0000387">
    <property type="term" value="P:spliceosomal snRNP assembly"/>
    <property type="evidence" value="ECO:0007669"/>
    <property type="project" value="InterPro"/>
</dbReference>
<evidence type="ECO:0000256" key="2">
    <source>
        <dbReference type="SAM" id="MobiDB-lite"/>
    </source>
</evidence>
<dbReference type="Gene3D" id="1.20.58.1070">
    <property type="match status" value="1"/>
</dbReference>
<dbReference type="Proteomes" id="UP001345219">
    <property type="component" value="Chromosome 3"/>
</dbReference>
<accession>A0AAN7QI40</accession>
<evidence type="ECO:0000256" key="1">
    <source>
        <dbReference type="ARBA" id="ARBA00025758"/>
    </source>
</evidence>
<name>A0AAN7QI40_9MYRT</name>
<evidence type="ECO:0000313" key="3">
    <source>
        <dbReference type="EMBL" id="KAK4768556.1"/>
    </source>
</evidence>
<feature type="region of interest" description="Disordered" evidence="2">
    <location>
        <begin position="213"/>
        <end position="246"/>
    </location>
</feature>
<dbReference type="AlphaFoldDB" id="A0AAN7QI40"/>
<feature type="compositionally biased region" description="Acidic residues" evidence="2">
    <location>
        <begin position="372"/>
        <end position="386"/>
    </location>
</feature>
<dbReference type="PANTHER" id="PTHR12794:SF0">
    <property type="entry name" value="GEM-ASSOCIATED PROTEIN 2"/>
    <property type="match status" value="1"/>
</dbReference>
<proteinExistence type="inferred from homology"/>
<protein>
    <recommendedName>
        <fullName evidence="5">Gem-associated protein 2</fullName>
    </recommendedName>
</protein>
<feature type="compositionally biased region" description="Basic and acidic residues" evidence="2">
    <location>
        <begin position="213"/>
        <end position="226"/>
    </location>
</feature>
<evidence type="ECO:0000313" key="4">
    <source>
        <dbReference type="Proteomes" id="UP001345219"/>
    </source>
</evidence>
<dbReference type="GO" id="GO:0032797">
    <property type="term" value="C:SMN complex"/>
    <property type="evidence" value="ECO:0007669"/>
    <property type="project" value="TreeGrafter"/>
</dbReference>
<gene>
    <name evidence="3" type="ORF">SAY87_003697</name>
</gene>
<keyword evidence="4" id="KW-1185">Reference proteome</keyword>
<dbReference type="GO" id="GO:0005634">
    <property type="term" value="C:nucleus"/>
    <property type="evidence" value="ECO:0007669"/>
    <property type="project" value="TreeGrafter"/>
</dbReference>
<sequence length="646" mass="71314">MAPSVIVSTDVIEATSTCFREGDPSFTIRSPRDQELGIGSTSSNLIGALAPEKNDQTSISSDSAAKVGFEECQESENFCGIVVSDVDRVQEVPLDPPGLQRAHLLNDLEAGSSSKFEKSWVDGMIDASNGAECLLEVKKKQLLDELEMGSIFKGISPSEHPGERALIIENFPDLGFMRSSEEVDDYLRSSLKIEVIDDTAVIEPIAGSRILNETKRNSREDAEGKNTAKRTRRKGQVRKTGSEKAEYSAQVSWKSGGDGAKIVYSREEMEALRFVGVAEQKKLWKEIYNALGPAVAKEYMSLSGSKHHQQQGKSSSESSRPLRRSTRPGVLGDDSGELSIIPETWESKEMKNRNLSGPASGRSASCEVDFTNLDEDDGDEDSEDSDEYYASIQRPAFVIEGEPNFEAGPPEDGLEYLRRVRWEAAQIPNVRVAKLDRSKLNKEQSVYMPVIPEIAKCPEHLMPSKQWEEEFLADFSKLRLAFFQAEASKLDSSNKTQLNCILGVKELSGHLDILGNPEIQEPAVEKKAAENLEAPSLNPPRTDSATLLPTMSLLLSMDSVSRVSNLRKRIRAFEAMTTPTRDDCLWIFALCAAIDTPLHADTCASIRSLLRKCASLQAQKEEMDDEVIMLNILVSITGRFFGQADS</sequence>
<dbReference type="Pfam" id="PF04938">
    <property type="entry name" value="SIP1"/>
    <property type="match status" value="1"/>
</dbReference>
<comment type="similarity">
    <text evidence="1">Belongs to the gemin-2 family.</text>
</comment>
<organism evidence="3 4">
    <name type="scientific">Trapa incisa</name>
    <dbReference type="NCBI Taxonomy" id="236973"/>
    <lineage>
        <taxon>Eukaryota</taxon>
        <taxon>Viridiplantae</taxon>
        <taxon>Streptophyta</taxon>
        <taxon>Embryophyta</taxon>
        <taxon>Tracheophyta</taxon>
        <taxon>Spermatophyta</taxon>
        <taxon>Magnoliopsida</taxon>
        <taxon>eudicotyledons</taxon>
        <taxon>Gunneridae</taxon>
        <taxon>Pentapetalae</taxon>
        <taxon>rosids</taxon>
        <taxon>malvids</taxon>
        <taxon>Myrtales</taxon>
        <taxon>Lythraceae</taxon>
        <taxon>Trapa</taxon>
    </lineage>
</organism>